<accession>A0A1H1ABU2</accession>
<protein>
    <submittedName>
        <fullName evidence="4">Uncharacterized conserved protein, DUF305 family</fullName>
    </submittedName>
</protein>
<name>A0A1H1ABU2_9MICC</name>
<dbReference type="Pfam" id="PF03713">
    <property type="entry name" value="DUF305"/>
    <property type="match status" value="1"/>
</dbReference>
<dbReference type="OrthoDB" id="26872at2"/>
<sequence>MKRFTAISTTAVAAALFLAGCGSDTGSNTTGEFTGMDHSTMSHSPAPASSDAGGTHNSADAMFAQMMIPHHEQAVQMSDIMLAKEGLDPQITQLAEEIKAAQGPEIEKMTAWLQTWDEPMEMSGDHAMEGMLSPDDLAELEAAQGAEASRLFLTQMIEHHEGAIAMAEEEAANGQDPDAVALAETIVADQKAEIEKMNNLLAAL</sequence>
<reference evidence="4 5" key="1">
    <citation type="submission" date="2016-10" db="EMBL/GenBank/DDBJ databases">
        <authorList>
            <person name="de Groot N.N."/>
        </authorList>
    </citation>
    <scope>NUCLEOTIDE SEQUENCE [LARGE SCALE GENOMIC DNA]</scope>
    <source>
        <strain evidence="4 5">DSM 20117</strain>
    </source>
</reference>
<dbReference type="PANTHER" id="PTHR36933:SF1">
    <property type="entry name" value="SLL0788 PROTEIN"/>
    <property type="match status" value="1"/>
</dbReference>
<organism evidence="4 5">
    <name type="scientific">Crystallibacter crystallopoietes</name>
    <dbReference type="NCBI Taxonomy" id="37928"/>
    <lineage>
        <taxon>Bacteria</taxon>
        <taxon>Bacillati</taxon>
        <taxon>Actinomycetota</taxon>
        <taxon>Actinomycetes</taxon>
        <taxon>Micrococcales</taxon>
        <taxon>Micrococcaceae</taxon>
        <taxon>Crystallibacter</taxon>
    </lineage>
</organism>
<feature type="chain" id="PRO_5039717710" evidence="2">
    <location>
        <begin position="20"/>
        <end position="204"/>
    </location>
</feature>
<dbReference type="EMBL" id="FNKH01000002">
    <property type="protein sequence ID" value="SDQ37153.1"/>
    <property type="molecule type" value="Genomic_DNA"/>
</dbReference>
<evidence type="ECO:0000256" key="2">
    <source>
        <dbReference type="SAM" id="SignalP"/>
    </source>
</evidence>
<dbReference type="KEGG" id="acry:AC20117_13055"/>
<dbReference type="InterPro" id="IPR012347">
    <property type="entry name" value="Ferritin-like"/>
</dbReference>
<dbReference type="PROSITE" id="PS51257">
    <property type="entry name" value="PROKAR_LIPOPROTEIN"/>
    <property type="match status" value="1"/>
</dbReference>
<keyword evidence="2" id="KW-0732">Signal</keyword>
<proteinExistence type="predicted"/>
<evidence type="ECO:0000313" key="5">
    <source>
        <dbReference type="Proteomes" id="UP000181917"/>
    </source>
</evidence>
<keyword evidence="5" id="KW-1185">Reference proteome</keyword>
<dbReference type="Proteomes" id="UP000181917">
    <property type="component" value="Unassembled WGS sequence"/>
</dbReference>
<dbReference type="InterPro" id="IPR005183">
    <property type="entry name" value="DUF305_CopM-like"/>
</dbReference>
<dbReference type="STRING" id="37928.SAMN04489742_0853"/>
<dbReference type="AlphaFoldDB" id="A0A1H1ABU2"/>
<feature type="signal peptide" evidence="2">
    <location>
        <begin position="1"/>
        <end position="19"/>
    </location>
</feature>
<feature type="region of interest" description="Disordered" evidence="1">
    <location>
        <begin position="30"/>
        <end position="57"/>
    </location>
</feature>
<dbReference type="PANTHER" id="PTHR36933">
    <property type="entry name" value="SLL0788 PROTEIN"/>
    <property type="match status" value="1"/>
</dbReference>
<dbReference type="RefSeq" id="WP_074699368.1">
    <property type="nucleotide sequence ID" value="NZ_CP018863.1"/>
</dbReference>
<gene>
    <name evidence="4" type="ORF">SAMN04489742_0853</name>
</gene>
<evidence type="ECO:0000259" key="3">
    <source>
        <dbReference type="Pfam" id="PF03713"/>
    </source>
</evidence>
<feature type="compositionally biased region" description="Polar residues" evidence="1">
    <location>
        <begin position="30"/>
        <end position="43"/>
    </location>
</feature>
<evidence type="ECO:0000313" key="4">
    <source>
        <dbReference type="EMBL" id="SDQ37153.1"/>
    </source>
</evidence>
<feature type="domain" description="DUF305" evidence="3">
    <location>
        <begin position="60"/>
        <end position="201"/>
    </location>
</feature>
<evidence type="ECO:0000256" key="1">
    <source>
        <dbReference type="SAM" id="MobiDB-lite"/>
    </source>
</evidence>
<dbReference type="Gene3D" id="1.20.1260.10">
    <property type="match status" value="1"/>
</dbReference>